<evidence type="ECO:0000313" key="2">
    <source>
        <dbReference type="EMBL" id="GAH05474.1"/>
    </source>
</evidence>
<keyword evidence="1" id="KW-0472">Membrane</keyword>
<proteinExistence type="predicted"/>
<feature type="non-terminal residue" evidence="2">
    <location>
        <position position="51"/>
    </location>
</feature>
<gene>
    <name evidence="2" type="ORF">S01H4_62174</name>
</gene>
<feature type="transmembrane region" description="Helical" evidence="1">
    <location>
        <begin position="29"/>
        <end position="50"/>
    </location>
</feature>
<accession>X1DKG8</accession>
<dbReference type="AlphaFoldDB" id="X1DKG8"/>
<reference evidence="2" key="1">
    <citation type="journal article" date="2014" name="Front. Microbiol.">
        <title>High frequency of phylogenetically diverse reductive dehalogenase-homologous genes in deep subseafloor sedimentary metagenomes.</title>
        <authorList>
            <person name="Kawai M."/>
            <person name="Futagami T."/>
            <person name="Toyoda A."/>
            <person name="Takaki Y."/>
            <person name="Nishi S."/>
            <person name="Hori S."/>
            <person name="Arai W."/>
            <person name="Tsubouchi T."/>
            <person name="Morono Y."/>
            <person name="Uchiyama I."/>
            <person name="Ito T."/>
            <person name="Fujiyama A."/>
            <person name="Inagaki F."/>
            <person name="Takami H."/>
        </authorList>
    </citation>
    <scope>NUCLEOTIDE SEQUENCE</scope>
    <source>
        <strain evidence="2">Expedition CK06-06</strain>
    </source>
</reference>
<organism evidence="2">
    <name type="scientific">marine sediment metagenome</name>
    <dbReference type="NCBI Taxonomy" id="412755"/>
    <lineage>
        <taxon>unclassified sequences</taxon>
        <taxon>metagenomes</taxon>
        <taxon>ecological metagenomes</taxon>
    </lineage>
</organism>
<evidence type="ECO:0000256" key="1">
    <source>
        <dbReference type="SAM" id="Phobius"/>
    </source>
</evidence>
<dbReference type="EMBL" id="BART01037045">
    <property type="protein sequence ID" value="GAH05474.1"/>
    <property type="molecule type" value="Genomic_DNA"/>
</dbReference>
<keyword evidence="1" id="KW-0812">Transmembrane</keyword>
<comment type="caution">
    <text evidence="2">The sequence shown here is derived from an EMBL/GenBank/DDBJ whole genome shotgun (WGS) entry which is preliminary data.</text>
</comment>
<sequence>MATMDAELIDARAGKLDEDYIYEWSIFEIITNFLVVMLFSYVGGLFVILFI</sequence>
<protein>
    <submittedName>
        <fullName evidence="2">Uncharacterized protein</fullName>
    </submittedName>
</protein>
<keyword evidence="1" id="KW-1133">Transmembrane helix</keyword>
<name>X1DKG8_9ZZZZ</name>